<keyword evidence="1" id="KW-0175">Coiled coil</keyword>
<feature type="coiled-coil region" evidence="1">
    <location>
        <begin position="53"/>
        <end position="97"/>
    </location>
</feature>
<comment type="caution">
    <text evidence="2">The sequence shown here is derived from an EMBL/GenBank/DDBJ whole genome shotgun (WGS) entry which is preliminary data.</text>
</comment>
<sequence>MFGERFDDFSPDLQLPILCQRCQSVTDGPDVRPFPTVEPRFLHNDYIPSVVEMSELKDVLEKGKRDLKRYEEDIAVLRQTLERLECAKSAMENTTRQCRAAISAQRRVPMEIWEMIFSIICLSSREYSFDVDYRSDSPLLGLPATIISQVCSHWRTIAKASFKLWSSINVNLSQPRYNVALPLEAYFLNSRDYPLKLRIKGGAGPCLGPSRGLDLWESLSRHMHRSWELTMAMDTSRDIGNLPPVQRLTFPNLESYREESVLPDESLWPWFWRAIQKSTKLAVVSSYIVNRAIPFSQLTTWEIQIINCCDDVDDFLDVAQSCTALKSLTLSDISSHDVPDLPVATREVKLPSLRQLSITTDHDEYGWVATIFGSLVTPSLETCHIHHYAWPLPSALLDMVRRSSTSLRKIRLTLVLLHDWDANSTRDPLLLDILQTVPKLTHFELTLGGVSIEDIRPIDGMISALLSKFEGKTPDFLPQLNYFFLELPWVTLDTELVKRILEVVSAGQGTSHPLAEFHFVRRSSYVGESWFKSEFVMERELLERIRMLDESRVKVVIQDYDP</sequence>
<evidence type="ECO:0000313" key="2">
    <source>
        <dbReference type="EMBL" id="KAG7093309.1"/>
    </source>
</evidence>
<keyword evidence="3" id="KW-1185">Reference proteome</keyword>
<dbReference type="OrthoDB" id="2936546at2759"/>
<proteinExistence type="predicted"/>
<gene>
    <name evidence="2" type="ORF">E1B28_006992</name>
</gene>
<dbReference type="KEGG" id="more:E1B28_006992"/>
<reference evidence="2" key="1">
    <citation type="journal article" date="2021" name="Genome Biol. Evol.">
        <title>The assembled and annotated genome of the fairy-ring fungus Marasmius oreades.</title>
        <authorList>
            <person name="Hiltunen M."/>
            <person name="Ament-Velasquez S.L."/>
            <person name="Johannesson H."/>
        </authorList>
    </citation>
    <scope>NUCLEOTIDE SEQUENCE</scope>
    <source>
        <strain evidence="2">03SP1</strain>
    </source>
</reference>
<dbReference type="EMBL" id="CM032184">
    <property type="protein sequence ID" value="KAG7093309.1"/>
    <property type="molecule type" value="Genomic_DNA"/>
</dbReference>
<organism evidence="2 3">
    <name type="scientific">Marasmius oreades</name>
    <name type="common">fairy-ring Marasmius</name>
    <dbReference type="NCBI Taxonomy" id="181124"/>
    <lineage>
        <taxon>Eukaryota</taxon>
        <taxon>Fungi</taxon>
        <taxon>Dikarya</taxon>
        <taxon>Basidiomycota</taxon>
        <taxon>Agaricomycotina</taxon>
        <taxon>Agaricomycetes</taxon>
        <taxon>Agaricomycetidae</taxon>
        <taxon>Agaricales</taxon>
        <taxon>Marasmiineae</taxon>
        <taxon>Marasmiaceae</taxon>
        <taxon>Marasmius</taxon>
    </lineage>
</organism>
<dbReference type="AlphaFoldDB" id="A0A9P7S0Q1"/>
<evidence type="ECO:0000256" key="1">
    <source>
        <dbReference type="SAM" id="Coils"/>
    </source>
</evidence>
<evidence type="ECO:0000313" key="3">
    <source>
        <dbReference type="Proteomes" id="UP001049176"/>
    </source>
</evidence>
<accession>A0A9P7S0Q1</accession>
<name>A0A9P7S0Q1_9AGAR</name>
<dbReference type="GeneID" id="66076068"/>
<dbReference type="Proteomes" id="UP001049176">
    <property type="component" value="Chromosome 4"/>
</dbReference>
<evidence type="ECO:0008006" key="4">
    <source>
        <dbReference type="Google" id="ProtNLM"/>
    </source>
</evidence>
<dbReference type="InterPro" id="IPR032675">
    <property type="entry name" value="LRR_dom_sf"/>
</dbReference>
<protein>
    <recommendedName>
        <fullName evidence="4">F-box domain-containing protein</fullName>
    </recommendedName>
</protein>
<dbReference type="RefSeq" id="XP_043009779.1">
    <property type="nucleotide sequence ID" value="XM_043151699.1"/>
</dbReference>
<dbReference type="Gene3D" id="3.80.10.10">
    <property type="entry name" value="Ribonuclease Inhibitor"/>
    <property type="match status" value="1"/>
</dbReference>